<dbReference type="EMBL" id="KV428071">
    <property type="protein sequence ID" value="KZT38043.1"/>
    <property type="molecule type" value="Genomic_DNA"/>
</dbReference>
<dbReference type="Proteomes" id="UP000076798">
    <property type="component" value="Unassembled WGS sequence"/>
</dbReference>
<gene>
    <name evidence="3" type="ORF">SISSUDRAFT_1062332</name>
</gene>
<name>A0A166D1I0_9AGAM</name>
<proteinExistence type="predicted"/>
<evidence type="ECO:0000256" key="2">
    <source>
        <dbReference type="SAM" id="SignalP"/>
    </source>
</evidence>
<accession>A0A166D1I0</accession>
<sequence length="371" mass="38004">MRWSFVITISVLLVLPVPSHAYPARDPSVSDVSLQATEGAEHVPGGRDSAIHSPDHQRRASTSGSIPPPAVPATKKTKTPKTKAPKQTSTGTAATPDTASQDTTDNDQSSTTAASTQDAGTSTTDTATQDTTATNANAPAPAPAKKKSKSGGTPVCGVKLRTATNKSCEGRLAFTFSGTSTGTSPRAMASSTTPPAGVSLECDHALELQAVKSVLTTSNFCNVIKEIPGADAATLMAPIITAVNAQSNLFFLDEKVNGAKRVVVAKRAQSTPVALSISDKKAKKTAPLFPDVLEYLKSDTVNSGSIAAAKAADVAIAGVIAKANEANKEKPSAALTSALATYQKSFAGTAEVKGVTVANFWNNVLDAVVTA</sequence>
<evidence type="ECO:0000313" key="3">
    <source>
        <dbReference type="EMBL" id="KZT38043.1"/>
    </source>
</evidence>
<feature type="compositionally biased region" description="Low complexity" evidence="1">
    <location>
        <begin position="97"/>
        <end position="139"/>
    </location>
</feature>
<dbReference type="OrthoDB" id="3052881at2759"/>
<feature type="compositionally biased region" description="Basic and acidic residues" evidence="1">
    <location>
        <begin position="39"/>
        <end position="58"/>
    </location>
</feature>
<protein>
    <submittedName>
        <fullName evidence="3">Uncharacterized protein</fullName>
    </submittedName>
</protein>
<feature type="region of interest" description="Disordered" evidence="1">
    <location>
        <begin position="38"/>
        <end position="155"/>
    </location>
</feature>
<dbReference type="AlphaFoldDB" id="A0A166D1I0"/>
<feature type="region of interest" description="Disordered" evidence="1">
    <location>
        <begin position="176"/>
        <end position="196"/>
    </location>
</feature>
<evidence type="ECO:0000313" key="4">
    <source>
        <dbReference type="Proteomes" id="UP000076798"/>
    </source>
</evidence>
<organism evidence="3 4">
    <name type="scientific">Sistotremastrum suecicum HHB10207 ss-3</name>
    <dbReference type="NCBI Taxonomy" id="1314776"/>
    <lineage>
        <taxon>Eukaryota</taxon>
        <taxon>Fungi</taxon>
        <taxon>Dikarya</taxon>
        <taxon>Basidiomycota</taxon>
        <taxon>Agaricomycotina</taxon>
        <taxon>Agaricomycetes</taxon>
        <taxon>Sistotremastrales</taxon>
        <taxon>Sistotremastraceae</taxon>
        <taxon>Sistotremastrum</taxon>
    </lineage>
</organism>
<keyword evidence="4" id="KW-1185">Reference proteome</keyword>
<reference evidence="3 4" key="1">
    <citation type="journal article" date="2016" name="Mol. Biol. Evol.">
        <title>Comparative Genomics of Early-Diverging Mushroom-Forming Fungi Provides Insights into the Origins of Lignocellulose Decay Capabilities.</title>
        <authorList>
            <person name="Nagy L.G."/>
            <person name="Riley R."/>
            <person name="Tritt A."/>
            <person name="Adam C."/>
            <person name="Daum C."/>
            <person name="Floudas D."/>
            <person name="Sun H."/>
            <person name="Yadav J.S."/>
            <person name="Pangilinan J."/>
            <person name="Larsson K.H."/>
            <person name="Matsuura K."/>
            <person name="Barry K."/>
            <person name="Labutti K."/>
            <person name="Kuo R."/>
            <person name="Ohm R.A."/>
            <person name="Bhattacharya S.S."/>
            <person name="Shirouzu T."/>
            <person name="Yoshinaga Y."/>
            <person name="Martin F.M."/>
            <person name="Grigoriev I.V."/>
            <person name="Hibbett D.S."/>
        </authorList>
    </citation>
    <scope>NUCLEOTIDE SEQUENCE [LARGE SCALE GENOMIC DNA]</scope>
    <source>
        <strain evidence="3 4">HHB10207 ss-3</strain>
    </source>
</reference>
<feature type="signal peptide" evidence="2">
    <location>
        <begin position="1"/>
        <end position="21"/>
    </location>
</feature>
<feature type="chain" id="PRO_5007871920" evidence="2">
    <location>
        <begin position="22"/>
        <end position="371"/>
    </location>
</feature>
<feature type="compositionally biased region" description="Basic residues" evidence="1">
    <location>
        <begin position="75"/>
        <end position="84"/>
    </location>
</feature>
<evidence type="ECO:0000256" key="1">
    <source>
        <dbReference type="SAM" id="MobiDB-lite"/>
    </source>
</evidence>
<keyword evidence="2" id="KW-0732">Signal</keyword>